<dbReference type="InterPro" id="IPR009078">
    <property type="entry name" value="Ferritin-like_SF"/>
</dbReference>
<proteinExistence type="predicted"/>
<protein>
    <submittedName>
        <fullName evidence="1">DUF892 family protein</fullName>
    </submittedName>
</protein>
<accession>A0A556AKF6</accession>
<dbReference type="PANTHER" id="PTHR30565">
    <property type="entry name" value="PROTEIN YCIF"/>
    <property type="match status" value="1"/>
</dbReference>
<comment type="caution">
    <text evidence="1">The sequence shown here is derived from an EMBL/GenBank/DDBJ whole genome shotgun (WGS) entry which is preliminary data.</text>
</comment>
<evidence type="ECO:0000313" key="1">
    <source>
        <dbReference type="EMBL" id="TSH93361.1"/>
    </source>
</evidence>
<gene>
    <name evidence="1" type="ORF">FOZ76_13925</name>
</gene>
<evidence type="ECO:0000313" key="2">
    <source>
        <dbReference type="Proteomes" id="UP000318405"/>
    </source>
</evidence>
<dbReference type="PANTHER" id="PTHR30565:SF9">
    <property type="entry name" value="PROTEIN YCIF"/>
    <property type="match status" value="1"/>
</dbReference>
<reference evidence="1 2" key="1">
    <citation type="submission" date="2019-07" db="EMBL/GenBank/DDBJ databases">
        <title>Qingshengfaniella alkalisoli gen. nov., sp. nov., isolated from saline soil.</title>
        <authorList>
            <person name="Xu L."/>
            <person name="Huang X.-X."/>
            <person name="Sun J.-Q."/>
        </authorList>
    </citation>
    <scope>NUCLEOTIDE SEQUENCE [LARGE SCALE GENOMIC DNA]</scope>
    <source>
        <strain evidence="1 2">DSM 27279</strain>
    </source>
</reference>
<dbReference type="Proteomes" id="UP000318405">
    <property type="component" value="Unassembled WGS sequence"/>
</dbReference>
<dbReference type="Gene3D" id="1.20.1260.10">
    <property type="match status" value="1"/>
</dbReference>
<dbReference type="SUPFAM" id="SSF47240">
    <property type="entry name" value="Ferritin-like"/>
    <property type="match status" value="1"/>
</dbReference>
<organism evidence="1 2">
    <name type="scientific">Verticiella sediminum</name>
    <dbReference type="NCBI Taxonomy" id="1247510"/>
    <lineage>
        <taxon>Bacteria</taxon>
        <taxon>Pseudomonadati</taxon>
        <taxon>Pseudomonadota</taxon>
        <taxon>Betaproteobacteria</taxon>
        <taxon>Burkholderiales</taxon>
        <taxon>Alcaligenaceae</taxon>
        <taxon>Verticiella</taxon>
    </lineage>
</organism>
<dbReference type="InterPro" id="IPR047114">
    <property type="entry name" value="YciF"/>
</dbReference>
<dbReference type="RefSeq" id="WP_143948879.1">
    <property type="nucleotide sequence ID" value="NZ_BAABMB010000006.1"/>
</dbReference>
<name>A0A556AKF6_9BURK</name>
<dbReference type="InterPro" id="IPR012347">
    <property type="entry name" value="Ferritin-like"/>
</dbReference>
<dbReference type="EMBL" id="VLTJ01000028">
    <property type="protein sequence ID" value="TSH93361.1"/>
    <property type="molecule type" value="Genomic_DNA"/>
</dbReference>
<dbReference type="Pfam" id="PF05974">
    <property type="entry name" value="DUF892"/>
    <property type="match status" value="1"/>
</dbReference>
<dbReference type="OrthoDB" id="9795056at2"/>
<sequence length="163" mass="18006">MKHDGFRDMYIAELQELRSAEALMADGLNALAGRAAARDLTQFLSRQAEETARQCERLDALLQAQGAEPAAHHDSSMGAMLREAGRWSDRLDDPELSDAALVVSVQRMKHYKMAVYGSLASWARHLQLGQDSVTLQNTLADEKRTDQDITRLAERTLNPAAAA</sequence>
<dbReference type="AlphaFoldDB" id="A0A556AKF6"/>
<dbReference type="InterPro" id="IPR010287">
    <property type="entry name" value="DUF892_YciF-like"/>
</dbReference>
<keyword evidence="2" id="KW-1185">Reference proteome</keyword>